<protein>
    <submittedName>
        <fullName evidence="1">Uncharacterized protein</fullName>
    </submittedName>
</protein>
<dbReference type="AlphaFoldDB" id="A0A7Y9KX89"/>
<gene>
    <name evidence="1" type="ORF">HEB29_001674</name>
</gene>
<evidence type="ECO:0000313" key="1">
    <source>
        <dbReference type="EMBL" id="NYE40663.1"/>
    </source>
</evidence>
<dbReference type="EMBL" id="JACCCF010000001">
    <property type="protein sequence ID" value="NYE40663.1"/>
    <property type="molecule type" value="Genomic_DNA"/>
</dbReference>
<organism evidence="1 2">
    <name type="scientific">Streptomyces fulvorobeus</name>
    <dbReference type="NCBI Taxonomy" id="284028"/>
    <lineage>
        <taxon>Bacteria</taxon>
        <taxon>Bacillati</taxon>
        <taxon>Actinomycetota</taxon>
        <taxon>Actinomycetes</taxon>
        <taxon>Kitasatosporales</taxon>
        <taxon>Streptomycetaceae</taxon>
        <taxon>Streptomyces</taxon>
    </lineage>
</organism>
<dbReference type="Proteomes" id="UP000530403">
    <property type="component" value="Unassembled WGS sequence"/>
</dbReference>
<proteinExistence type="predicted"/>
<sequence>MNWSTVSPVALVIAPRFPESESTLRVRAPVAVFSMIQRGLSLSLS</sequence>
<comment type="caution">
    <text evidence="1">The sequence shown here is derived from an EMBL/GenBank/DDBJ whole genome shotgun (WGS) entry which is preliminary data.</text>
</comment>
<accession>A0A7Y9KX89</accession>
<name>A0A7Y9KX89_9ACTN</name>
<evidence type="ECO:0000313" key="2">
    <source>
        <dbReference type="Proteomes" id="UP000530403"/>
    </source>
</evidence>
<reference evidence="1 2" key="1">
    <citation type="submission" date="2020-07" db="EMBL/GenBank/DDBJ databases">
        <title>Sequencing the genomes of 1000 actinobacteria strains.</title>
        <authorList>
            <person name="Klenk H.-P."/>
        </authorList>
    </citation>
    <scope>NUCLEOTIDE SEQUENCE [LARGE SCALE GENOMIC DNA]</scope>
    <source>
        <strain evidence="1 2">DSM 41455</strain>
    </source>
</reference>